<gene>
    <name evidence="1" type="ORF">F5050DRAFT_1731066</name>
</gene>
<proteinExistence type="predicted"/>
<dbReference type="Proteomes" id="UP001163828">
    <property type="component" value="Unassembled WGS sequence"/>
</dbReference>
<reference evidence="1" key="1">
    <citation type="submission" date="2022-08" db="EMBL/GenBank/DDBJ databases">
        <authorList>
            <consortium name="DOE Joint Genome Institute"/>
            <person name="Min B."/>
            <person name="Riley R."/>
            <person name="Sierra-Patev S."/>
            <person name="Naranjo-Ortiz M."/>
            <person name="Looney B."/>
            <person name="Konkel Z."/>
            <person name="Slot J.C."/>
            <person name="Sakamoto Y."/>
            <person name="Steenwyk J.L."/>
            <person name="Rokas A."/>
            <person name="Carro J."/>
            <person name="Camarero S."/>
            <person name="Ferreira P."/>
            <person name="Molpeceres G."/>
            <person name="Ruiz-Duenas F.J."/>
            <person name="Serrano A."/>
            <person name="Henrissat B."/>
            <person name="Drula E."/>
            <person name="Hughes K.W."/>
            <person name="Mata J.L."/>
            <person name="Ishikawa N.K."/>
            <person name="Vargas-Isla R."/>
            <person name="Ushijima S."/>
            <person name="Smith C.A."/>
            <person name="Ahrendt S."/>
            <person name="Andreopoulos W."/>
            <person name="He G."/>
            <person name="Labutti K."/>
            <person name="Lipzen A."/>
            <person name="Ng V."/>
            <person name="Sandor L."/>
            <person name="Barry K."/>
            <person name="Martinez A.T."/>
            <person name="Xiao Y."/>
            <person name="Gibbons J.G."/>
            <person name="Terashima K."/>
            <person name="Hibbett D.S."/>
            <person name="Grigoriev I.V."/>
        </authorList>
    </citation>
    <scope>NUCLEOTIDE SEQUENCE</scope>
    <source>
        <strain evidence="1">TFB10827</strain>
    </source>
</reference>
<protein>
    <submittedName>
        <fullName evidence="1">Uncharacterized protein</fullName>
    </submittedName>
</protein>
<name>A0ABQ8QP96_9AGAR</name>
<dbReference type="EMBL" id="MU790521">
    <property type="protein sequence ID" value="KAJ4000492.1"/>
    <property type="molecule type" value="Genomic_DNA"/>
</dbReference>
<evidence type="ECO:0000313" key="2">
    <source>
        <dbReference type="Proteomes" id="UP001163828"/>
    </source>
</evidence>
<evidence type="ECO:0000313" key="1">
    <source>
        <dbReference type="EMBL" id="KAJ4000492.1"/>
    </source>
</evidence>
<sequence length="339" mass="37920">MTSSEIQQSLNFIADPEDEAVQSHLKALQNELEELHDEGYLLQPEIYSEDECVKLTNSLNAKIQQISVSLVRACCVSPGNLSSISAEELLQIQTIRPLIGKLAVEFFLDPPSSQHTGSGDNKKYMYIIRCAIQTTLAALCGEIIDAWSFNKEENKMLSSIYDSLRNQFDNPALTGTWRSLTRSQSKIAEYHRLKPAAIRSYIAETAKVLVLSGYVSWNLDDTQGIIQDYFEEEFADLYNYCFRLDRVTGESIQAFDTEVYQPEPGEAYEHASMYNMDSSTKSRESSSSTTKIAFSCRLGLLKIGTIKLEDGSSEPEDEILLKAGIQFASLFSDFGTAIP</sequence>
<accession>A0ABQ8QP96</accession>
<comment type="caution">
    <text evidence="1">The sequence shown here is derived from an EMBL/GenBank/DDBJ whole genome shotgun (WGS) entry which is preliminary data.</text>
</comment>
<keyword evidence="2" id="KW-1185">Reference proteome</keyword>
<organism evidence="1 2">
    <name type="scientific">Lentinula boryana</name>
    <dbReference type="NCBI Taxonomy" id="40481"/>
    <lineage>
        <taxon>Eukaryota</taxon>
        <taxon>Fungi</taxon>
        <taxon>Dikarya</taxon>
        <taxon>Basidiomycota</taxon>
        <taxon>Agaricomycotina</taxon>
        <taxon>Agaricomycetes</taxon>
        <taxon>Agaricomycetidae</taxon>
        <taxon>Agaricales</taxon>
        <taxon>Marasmiineae</taxon>
        <taxon>Omphalotaceae</taxon>
        <taxon>Lentinula</taxon>
    </lineage>
</organism>